<dbReference type="PANTHER" id="PTHR36179">
    <property type="entry name" value="LUD_DOM DOMAIN-CONTAINING PROTEIN"/>
    <property type="match status" value="1"/>
</dbReference>
<dbReference type="InterPro" id="IPR003741">
    <property type="entry name" value="LUD_dom"/>
</dbReference>
<dbReference type="AlphaFoldDB" id="A0A1G1WLP0"/>
<dbReference type="SUPFAM" id="SSF100950">
    <property type="entry name" value="NagB/RpiA/CoA transferase-like"/>
    <property type="match status" value="1"/>
</dbReference>
<organism evidence="2 3">
    <name type="scientific">Candidatus Woykebacteria bacterium RIFCSPHIGHO2_02_FULL_43_16b</name>
    <dbReference type="NCBI Taxonomy" id="1802601"/>
    <lineage>
        <taxon>Bacteria</taxon>
        <taxon>Candidatus Woykeibacteriota</taxon>
    </lineage>
</organism>
<name>A0A1G1WLP0_9BACT</name>
<comment type="caution">
    <text evidence="2">The sequence shown here is derived from an EMBL/GenBank/DDBJ whole genome shotgun (WGS) entry which is preliminary data.</text>
</comment>
<evidence type="ECO:0000313" key="3">
    <source>
        <dbReference type="Proteomes" id="UP000177821"/>
    </source>
</evidence>
<dbReference type="PANTHER" id="PTHR36179:SF2">
    <property type="entry name" value="LUD DOMAIN-CONTAINING PROTEIN"/>
    <property type="match status" value="1"/>
</dbReference>
<protein>
    <recommendedName>
        <fullName evidence="1">LUD domain-containing protein</fullName>
    </recommendedName>
</protein>
<reference evidence="2 3" key="1">
    <citation type="journal article" date="2016" name="Nat. Commun.">
        <title>Thousands of microbial genomes shed light on interconnected biogeochemical processes in an aquifer system.</title>
        <authorList>
            <person name="Anantharaman K."/>
            <person name="Brown C.T."/>
            <person name="Hug L.A."/>
            <person name="Sharon I."/>
            <person name="Castelle C.J."/>
            <person name="Probst A.J."/>
            <person name="Thomas B.C."/>
            <person name="Singh A."/>
            <person name="Wilkins M.J."/>
            <person name="Karaoz U."/>
            <person name="Brodie E.L."/>
            <person name="Williams K.H."/>
            <person name="Hubbard S.S."/>
            <person name="Banfield J.F."/>
        </authorList>
    </citation>
    <scope>NUCLEOTIDE SEQUENCE [LARGE SCALE GENOMIC DNA]</scope>
</reference>
<evidence type="ECO:0000259" key="1">
    <source>
        <dbReference type="Pfam" id="PF02589"/>
    </source>
</evidence>
<feature type="domain" description="LUD" evidence="1">
    <location>
        <begin position="15"/>
        <end position="197"/>
    </location>
</feature>
<dbReference type="Proteomes" id="UP000177821">
    <property type="component" value="Unassembled WGS sequence"/>
</dbReference>
<sequence length="203" mass="22272">MEDRKYNVLALTESVEEAIRSLKSNGIQAVLVNTAQEAKEKVLETIPEGSEVFTMTSVTLEACGLTEEINESGKFRSVRDQLSKETDENVKRKLGAAPDWAVGSVQAVSQDGKVLVVSNTGSQLPAYAYGGGRVIWVVGTQKIVKDFDEGLERIYDYVLPLESERAKKAYGVPGSNVSKLLVINKEINPERLMIVFVSEVLGY</sequence>
<dbReference type="InterPro" id="IPR037171">
    <property type="entry name" value="NagB/RpiA_transferase-like"/>
</dbReference>
<proteinExistence type="predicted"/>
<dbReference type="EMBL" id="MHCX01000047">
    <property type="protein sequence ID" value="OGY28594.1"/>
    <property type="molecule type" value="Genomic_DNA"/>
</dbReference>
<gene>
    <name evidence="2" type="ORF">A3J50_02580</name>
</gene>
<accession>A0A1G1WLP0</accession>
<dbReference type="Pfam" id="PF02589">
    <property type="entry name" value="LUD_dom"/>
    <property type="match status" value="1"/>
</dbReference>
<evidence type="ECO:0000313" key="2">
    <source>
        <dbReference type="EMBL" id="OGY28594.1"/>
    </source>
</evidence>